<sequence length="556" mass="63408">MPEGELHPSTLPGFRGRRDPERSVTRSRSGRKKKRVEFEDVQPQDIPNPTEDNFPRRCITQLPDGVSHIYYTGKELTVSFSVIVKLFFLYIKCLTKCLNEQNWDSMCVHGTFTTVFKVWKDIATLPAVRDAVVNIFGQFMDIRLDNSDNWLIQALTECWWPTTHIFLLPCAEIEVTPHNFTMLTSLPIGRYPTQVPYDDAWSILSNARQLLPNIDSSHIKSGNVSIAYLKTYLTVEIHREDDITIARAFILFMMGHLWFQTANDTVPLGYLPAVNDLDLAAQYDWGSAILASLYHGLDTAVTTGGTITGFVQLLPYWFYEYCGVGHPIVKEEVKYPAYPRLRAWEKGNRRKTNDQAANLFIIGRHHIDHRTVETITWEPWFDSAVSETEDVLNAKLISRKRIPLQVPNGNCEYYLGDRCWRQVTDEVRIPLDPLLSMSPHISLATLHKMRQAGFIDYSQRMGNLDLFGPSALRAGITPVVVTSAPVHSLSQDFSLSGEAEGPDLGWYMQWTGRRKNLPIARLRDPPPMSSSYGTEKLWYLTHGMRRLILVESAQDA</sequence>
<dbReference type="GO" id="GO:0010073">
    <property type="term" value="P:meristem maintenance"/>
    <property type="evidence" value="ECO:0007669"/>
    <property type="project" value="InterPro"/>
</dbReference>
<dbReference type="InterPro" id="IPR044824">
    <property type="entry name" value="MAIN-like"/>
</dbReference>
<dbReference type="Pfam" id="PF10536">
    <property type="entry name" value="PMD"/>
    <property type="match status" value="1"/>
</dbReference>
<protein>
    <recommendedName>
        <fullName evidence="2">Aminotransferase-like plant mobile domain-containing protein</fullName>
    </recommendedName>
</protein>
<comment type="caution">
    <text evidence="3">The sequence shown here is derived from an EMBL/GenBank/DDBJ whole genome shotgun (WGS) entry which is preliminary data.</text>
</comment>
<dbReference type="EMBL" id="JACGCM010002261">
    <property type="protein sequence ID" value="KAF6142338.1"/>
    <property type="molecule type" value="Genomic_DNA"/>
</dbReference>
<dbReference type="AlphaFoldDB" id="A0A7J7LIH3"/>
<accession>A0A7J7LIH3</accession>
<dbReference type="Proteomes" id="UP000541444">
    <property type="component" value="Unassembled WGS sequence"/>
</dbReference>
<evidence type="ECO:0000313" key="3">
    <source>
        <dbReference type="EMBL" id="KAF6142338.1"/>
    </source>
</evidence>
<dbReference type="PANTHER" id="PTHR46033:SF8">
    <property type="entry name" value="PROTEIN MAINTENANCE OF MERISTEMS-LIKE"/>
    <property type="match status" value="1"/>
</dbReference>
<dbReference type="InterPro" id="IPR019557">
    <property type="entry name" value="AminoTfrase-like_pln_mobile"/>
</dbReference>
<evidence type="ECO:0000256" key="1">
    <source>
        <dbReference type="SAM" id="MobiDB-lite"/>
    </source>
</evidence>
<dbReference type="OrthoDB" id="666637at2759"/>
<reference evidence="3 4" key="1">
    <citation type="journal article" date="2020" name="IScience">
        <title>Genome Sequencing of the Endangered Kingdonia uniflora (Circaeasteraceae, Ranunculales) Reveals Potential Mechanisms of Evolutionary Specialization.</title>
        <authorList>
            <person name="Sun Y."/>
            <person name="Deng T."/>
            <person name="Zhang A."/>
            <person name="Moore M.J."/>
            <person name="Landis J.B."/>
            <person name="Lin N."/>
            <person name="Zhang H."/>
            <person name="Zhang X."/>
            <person name="Huang J."/>
            <person name="Zhang X."/>
            <person name="Sun H."/>
            <person name="Wang H."/>
        </authorList>
    </citation>
    <scope>NUCLEOTIDE SEQUENCE [LARGE SCALE GENOMIC DNA]</scope>
    <source>
        <strain evidence="3">TB1705</strain>
        <tissue evidence="3">Leaf</tissue>
    </source>
</reference>
<proteinExistence type="predicted"/>
<feature type="domain" description="Aminotransferase-like plant mobile" evidence="2">
    <location>
        <begin position="147"/>
        <end position="470"/>
    </location>
</feature>
<evidence type="ECO:0000313" key="4">
    <source>
        <dbReference type="Proteomes" id="UP000541444"/>
    </source>
</evidence>
<feature type="region of interest" description="Disordered" evidence="1">
    <location>
        <begin position="1"/>
        <end position="54"/>
    </location>
</feature>
<name>A0A7J7LIH3_9MAGN</name>
<dbReference type="PANTHER" id="PTHR46033">
    <property type="entry name" value="PROTEIN MAIN-LIKE 2"/>
    <property type="match status" value="1"/>
</dbReference>
<evidence type="ECO:0000259" key="2">
    <source>
        <dbReference type="Pfam" id="PF10536"/>
    </source>
</evidence>
<organism evidence="3 4">
    <name type="scientific">Kingdonia uniflora</name>
    <dbReference type="NCBI Taxonomy" id="39325"/>
    <lineage>
        <taxon>Eukaryota</taxon>
        <taxon>Viridiplantae</taxon>
        <taxon>Streptophyta</taxon>
        <taxon>Embryophyta</taxon>
        <taxon>Tracheophyta</taxon>
        <taxon>Spermatophyta</taxon>
        <taxon>Magnoliopsida</taxon>
        <taxon>Ranunculales</taxon>
        <taxon>Circaeasteraceae</taxon>
        <taxon>Kingdonia</taxon>
    </lineage>
</organism>
<keyword evidence="4" id="KW-1185">Reference proteome</keyword>
<gene>
    <name evidence="3" type="ORF">GIB67_023363</name>
</gene>